<evidence type="ECO:0000313" key="2">
    <source>
        <dbReference type="WBParaSite" id="MCU_011813-RA"/>
    </source>
</evidence>
<evidence type="ECO:0000256" key="1">
    <source>
        <dbReference type="SAM" id="MobiDB-lite"/>
    </source>
</evidence>
<protein>
    <submittedName>
        <fullName evidence="2">Ovule protein</fullName>
    </submittedName>
</protein>
<feature type="compositionally biased region" description="Pro residues" evidence="1">
    <location>
        <begin position="58"/>
        <end position="69"/>
    </location>
</feature>
<organism evidence="2">
    <name type="scientific">Mesocestoides corti</name>
    <name type="common">Flatworm</name>
    <dbReference type="NCBI Taxonomy" id="53468"/>
    <lineage>
        <taxon>Eukaryota</taxon>
        <taxon>Metazoa</taxon>
        <taxon>Spiralia</taxon>
        <taxon>Lophotrochozoa</taxon>
        <taxon>Platyhelminthes</taxon>
        <taxon>Cestoda</taxon>
        <taxon>Eucestoda</taxon>
        <taxon>Cyclophyllidea</taxon>
        <taxon>Mesocestoididae</taxon>
        <taxon>Mesocestoides</taxon>
    </lineage>
</organism>
<reference evidence="2" key="1">
    <citation type="submission" date="2019-11" db="UniProtKB">
        <authorList>
            <consortium name="WormBaseParasite"/>
        </authorList>
    </citation>
    <scope>IDENTIFICATION</scope>
</reference>
<dbReference type="AlphaFoldDB" id="A0A5K3G0W1"/>
<accession>A0A5K3G0W1</accession>
<dbReference type="WBParaSite" id="MCU_011813-RA">
    <property type="protein sequence ID" value="MCU_011813-RA"/>
    <property type="gene ID" value="MCU_011813"/>
</dbReference>
<proteinExistence type="predicted"/>
<feature type="region of interest" description="Disordered" evidence="1">
    <location>
        <begin position="53"/>
        <end position="82"/>
    </location>
</feature>
<name>A0A5K3G0W1_MESCO</name>
<sequence>CSTWSSIITQPPPPTPHPIPVLCAPPLRVRHHQLITSTTDVARSRRADRNNFKHVVTCPPPSNGIPNWPPRQSEATNPTEPSWIGTPALKFFPIFEETLR</sequence>